<dbReference type="AlphaFoldDB" id="A0A8J8NU04"/>
<dbReference type="PANTHER" id="PTHR23084">
    <property type="entry name" value="PHOSPHATIDYLINOSITOL-4-PHOSPHATE 5-KINASE RELATED"/>
    <property type="match status" value="1"/>
</dbReference>
<organism evidence="2 3">
    <name type="scientific">Halteria grandinella</name>
    <dbReference type="NCBI Taxonomy" id="5974"/>
    <lineage>
        <taxon>Eukaryota</taxon>
        <taxon>Sar</taxon>
        <taxon>Alveolata</taxon>
        <taxon>Ciliophora</taxon>
        <taxon>Intramacronucleata</taxon>
        <taxon>Spirotrichea</taxon>
        <taxon>Stichotrichia</taxon>
        <taxon>Sporadotrichida</taxon>
        <taxon>Halteriidae</taxon>
        <taxon>Halteria</taxon>
    </lineage>
</organism>
<keyword evidence="3" id="KW-1185">Reference proteome</keyword>
<dbReference type="PANTHER" id="PTHR23084:SF263">
    <property type="entry name" value="MORN REPEAT-CONTAINING PROTEIN 1"/>
    <property type="match status" value="1"/>
</dbReference>
<protein>
    <recommendedName>
        <fullName evidence="4">MORN repeat-containing protein</fullName>
    </recommendedName>
</protein>
<dbReference type="SUPFAM" id="SSF82185">
    <property type="entry name" value="Histone H3 K4-specific methyltransferase SET7/9 N-terminal domain"/>
    <property type="match status" value="1"/>
</dbReference>
<proteinExistence type="predicted"/>
<accession>A0A8J8NU04</accession>
<dbReference type="InterPro" id="IPR003409">
    <property type="entry name" value="MORN"/>
</dbReference>
<dbReference type="OrthoDB" id="270720at2759"/>
<comment type="caution">
    <text evidence="2">The sequence shown here is derived from an EMBL/GenBank/DDBJ whole genome shotgun (WGS) entry which is preliminary data.</text>
</comment>
<gene>
    <name evidence="2" type="ORF">FGO68_gene16292</name>
</gene>
<reference evidence="2" key="1">
    <citation type="submission" date="2019-06" db="EMBL/GenBank/DDBJ databases">
        <authorList>
            <person name="Zheng W."/>
        </authorList>
    </citation>
    <scope>NUCLEOTIDE SEQUENCE</scope>
    <source>
        <strain evidence="2">QDHG01</strain>
    </source>
</reference>
<dbReference type="EMBL" id="RRYP01006080">
    <property type="protein sequence ID" value="TNV81488.1"/>
    <property type="molecule type" value="Genomic_DNA"/>
</dbReference>
<dbReference type="Proteomes" id="UP000785679">
    <property type="component" value="Unassembled WGS sequence"/>
</dbReference>
<dbReference type="Gene3D" id="2.20.110.10">
    <property type="entry name" value="Histone H3 K4-specific methyltransferase SET7/9 N-terminal domain"/>
    <property type="match status" value="1"/>
</dbReference>
<evidence type="ECO:0000256" key="1">
    <source>
        <dbReference type="ARBA" id="ARBA00022737"/>
    </source>
</evidence>
<name>A0A8J8NU04_HALGN</name>
<dbReference type="SMART" id="SM00698">
    <property type="entry name" value="MORN"/>
    <property type="match status" value="3"/>
</dbReference>
<keyword evidence="1" id="KW-0677">Repeat</keyword>
<evidence type="ECO:0000313" key="3">
    <source>
        <dbReference type="Proteomes" id="UP000785679"/>
    </source>
</evidence>
<sequence length="198" mass="22631">MHGWNWTLDQLNAEAVEWTTFDKVERDGFPALQEGVYYGQMLDGLRNGLGMVYCTTNDSSFWLFECEWKRGIPVHNGRYTNTTQSGSKWHSHSGTMGTHFMLTGVGTMKNQEGHSYKGKFKRGQFNGKGGEYRWPKGVSYKGEFVDGQKHGLGLMTFADGSTQKGEWDSDVQVKVVEEKKKNRYVHEGIDIMELLRKQ</sequence>
<dbReference type="Pfam" id="PF02493">
    <property type="entry name" value="MORN"/>
    <property type="match status" value="3"/>
</dbReference>
<evidence type="ECO:0000313" key="2">
    <source>
        <dbReference type="EMBL" id="TNV81488.1"/>
    </source>
</evidence>
<evidence type="ECO:0008006" key="4">
    <source>
        <dbReference type="Google" id="ProtNLM"/>
    </source>
</evidence>